<dbReference type="EMBL" id="JH000492">
    <property type="protein sequence ID" value="EGW08200.1"/>
    <property type="molecule type" value="Genomic_DNA"/>
</dbReference>
<feature type="region of interest" description="Disordered" evidence="1">
    <location>
        <begin position="1"/>
        <end position="26"/>
    </location>
</feature>
<protein>
    <submittedName>
        <fullName evidence="2">Uncharacterized protein</fullName>
    </submittedName>
</protein>
<dbReference type="InParanoid" id="G3HLM1"/>
<organism evidence="2 3">
    <name type="scientific">Cricetulus griseus</name>
    <name type="common">Chinese hamster</name>
    <name type="synonym">Cricetulus barabensis griseus</name>
    <dbReference type="NCBI Taxonomy" id="10029"/>
    <lineage>
        <taxon>Eukaryota</taxon>
        <taxon>Metazoa</taxon>
        <taxon>Chordata</taxon>
        <taxon>Craniata</taxon>
        <taxon>Vertebrata</taxon>
        <taxon>Euteleostomi</taxon>
        <taxon>Mammalia</taxon>
        <taxon>Eutheria</taxon>
        <taxon>Euarchontoglires</taxon>
        <taxon>Glires</taxon>
        <taxon>Rodentia</taxon>
        <taxon>Myomorpha</taxon>
        <taxon>Muroidea</taxon>
        <taxon>Cricetidae</taxon>
        <taxon>Cricetinae</taxon>
        <taxon>Cricetulus</taxon>
    </lineage>
</organism>
<evidence type="ECO:0000256" key="1">
    <source>
        <dbReference type="SAM" id="MobiDB-lite"/>
    </source>
</evidence>
<evidence type="ECO:0000313" key="2">
    <source>
        <dbReference type="EMBL" id="EGW08200.1"/>
    </source>
</evidence>
<dbReference type="AlphaFoldDB" id="G3HLM1"/>
<proteinExistence type="predicted"/>
<feature type="compositionally biased region" description="Basic and acidic residues" evidence="1">
    <location>
        <begin position="1"/>
        <end position="10"/>
    </location>
</feature>
<name>G3HLM1_CRIGR</name>
<dbReference type="Proteomes" id="UP000001075">
    <property type="component" value="Unassembled WGS sequence"/>
</dbReference>
<sequence length="53" mass="5895">MANTKCRKEVVSSQKKPAPQEASMNGRMCTDWTAMQISMQKTGHREGPSQKAL</sequence>
<accession>G3HLM1</accession>
<reference evidence="3" key="1">
    <citation type="journal article" date="2011" name="Nat. Biotechnol.">
        <title>The genomic sequence of the Chinese hamster ovary (CHO)-K1 cell line.</title>
        <authorList>
            <person name="Xu X."/>
            <person name="Nagarajan H."/>
            <person name="Lewis N.E."/>
            <person name="Pan S."/>
            <person name="Cai Z."/>
            <person name="Liu X."/>
            <person name="Chen W."/>
            <person name="Xie M."/>
            <person name="Wang W."/>
            <person name="Hammond S."/>
            <person name="Andersen M.R."/>
            <person name="Neff N."/>
            <person name="Passarelli B."/>
            <person name="Koh W."/>
            <person name="Fan H.C."/>
            <person name="Wang J."/>
            <person name="Gui Y."/>
            <person name="Lee K.H."/>
            <person name="Betenbaugh M.J."/>
            <person name="Quake S.R."/>
            <person name="Famili I."/>
            <person name="Palsson B.O."/>
            <person name="Wang J."/>
        </authorList>
    </citation>
    <scope>NUCLEOTIDE SEQUENCE [LARGE SCALE GENOMIC DNA]</scope>
    <source>
        <strain evidence="3">CHO K1 cell line</strain>
    </source>
</reference>
<evidence type="ECO:0000313" key="3">
    <source>
        <dbReference type="Proteomes" id="UP000001075"/>
    </source>
</evidence>
<gene>
    <name evidence="2" type="ORF">I79_011611</name>
</gene>